<dbReference type="InterPro" id="IPR049945">
    <property type="entry name" value="AAA_22"/>
</dbReference>
<dbReference type="GO" id="GO:0016887">
    <property type="term" value="F:ATP hydrolysis activity"/>
    <property type="evidence" value="ECO:0007669"/>
    <property type="project" value="InterPro"/>
</dbReference>
<accession>A0AAD0U941</accession>
<feature type="domain" description="ORC1/DEAH AAA+ ATPase" evidence="1">
    <location>
        <begin position="127"/>
        <end position="276"/>
    </location>
</feature>
<dbReference type="EMBL" id="CP024996">
    <property type="protein sequence ID" value="AYR23410.1"/>
    <property type="molecule type" value="Genomic_DNA"/>
</dbReference>
<name>A0AAD0U941_9BURK</name>
<dbReference type="InterPro" id="IPR027417">
    <property type="entry name" value="P-loop_NTPase"/>
</dbReference>
<reference evidence="2 3" key="1">
    <citation type="submission" date="2017-11" db="EMBL/GenBank/DDBJ databases">
        <title>Complete genome sequence of Herbaspirillum rubrisubalbicans DSM 11543.</title>
        <authorList>
            <person name="Chen M."/>
            <person name="An Q."/>
        </authorList>
    </citation>
    <scope>NUCLEOTIDE SEQUENCE [LARGE SCALE GENOMIC DNA]</scope>
    <source>
        <strain evidence="2 3">DSM 11543</strain>
    </source>
</reference>
<organism evidence="2 3">
    <name type="scientific">Herbaspirillum rubrisubalbicans</name>
    <dbReference type="NCBI Taxonomy" id="80842"/>
    <lineage>
        <taxon>Bacteria</taxon>
        <taxon>Pseudomonadati</taxon>
        <taxon>Pseudomonadota</taxon>
        <taxon>Betaproteobacteria</taxon>
        <taxon>Burkholderiales</taxon>
        <taxon>Oxalobacteraceae</taxon>
        <taxon>Herbaspirillum</taxon>
    </lineage>
</organism>
<gene>
    <name evidence="2" type="ORF">RC54_06035</name>
</gene>
<proteinExistence type="predicted"/>
<protein>
    <submittedName>
        <fullName evidence="2">ATP-binding protein</fullName>
    </submittedName>
</protein>
<sequence>MEKVEYRTDGLHPRYIGNPLIEALPPILDRKEWVSFLLRYPEINLQETLDLPPHLRMHDAPLITHLNIPFDTTVSLATRIDIEMRQSLNQKRPNEPDTQRWLDNVKKEMAKKIEKGMADTNSTTPSGRCISVLGPSGMGKTKTILSILERYPQVIGHTEYRGIPFRQKQLVWISVNAPVNGAIRALCESLLIQLDLALGSDPETSYRKQHGGKNIAGSILHIAQIISTHSLGILHIDDLQRSARTGKDLLEFVIQLANVARCPLLLSGTSAANEMLSKSLEAGRRSCNAGGFPLNLPRTAKDKEFLRLLKVLFDYQLLPESIDWEAEKEKWGPYLFKLTMGIRGVMVTVFYEAIMVALEQNARKLEESHFEVGYERLATLHAPLAVLRSKDEDAILEYDDMIDSEMAQKYDRAKRRHKN</sequence>
<dbReference type="GO" id="GO:0005524">
    <property type="term" value="F:ATP binding"/>
    <property type="evidence" value="ECO:0007669"/>
    <property type="project" value="UniProtKB-KW"/>
</dbReference>
<dbReference type="Gene3D" id="3.40.50.300">
    <property type="entry name" value="P-loop containing nucleotide triphosphate hydrolases"/>
    <property type="match status" value="1"/>
</dbReference>
<dbReference type="RefSeq" id="WP_061789762.1">
    <property type="nucleotide sequence ID" value="NZ_CP024996.1"/>
</dbReference>
<dbReference type="Pfam" id="PF13401">
    <property type="entry name" value="AAA_22"/>
    <property type="match status" value="1"/>
</dbReference>
<evidence type="ECO:0000259" key="1">
    <source>
        <dbReference type="Pfam" id="PF13401"/>
    </source>
</evidence>
<keyword evidence="2" id="KW-0547">Nucleotide-binding</keyword>
<dbReference type="Proteomes" id="UP000269199">
    <property type="component" value="Chromosome"/>
</dbReference>
<keyword evidence="2" id="KW-0067">ATP-binding</keyword>
<dbReference type="SUPFAM" id="SSF52540">
    <property type="entry name" value="P-loop containing nucleoside triphosphate hydrolases"/>
    <property type="match status" value="1"/>
</dbReference>
<dbReference type="AlphaFoldDB" id="A0AAD0U941"/>
<evidence type="ECO:0000313" key="3">
    <source>
        <dbReference type="Proteomes" id="UP000269199"/>
    </source>
</evidence>
<evidence type="ECO:0000313" key="2">
    <source>
        <dbReference type="EMBL" id="AYR23410.1"/>
    </source>
</evidence>